<protein>
    <submittedName>
        <fullName evidence="2">Excisionase</fullName>
    </submittedName>
</protein>
<evidence type="ECO:0000259" key="1">
    <source>
        <dbReference type="Pfam" id="PF12728"/>
    </source>
</evidence>
<sequence>MKVGTTEGAEASASALWTIQDVSTFLAVPVGTLYQWRHRGEGPPALRLGRHLRFEPTAVKRWALNQDV</sequence>
<accession>W9GKX4</accession>
<dbReference type="Pfam" id="PF12728">
    <property type="entry name" value="HTH_17"/>
    <property type="match status" value="1"/>
</dbReference>
<dbReference type="AlphaFoldDB" id="W9GKX4"/>
<dbReference type="InterPro" id="IPR009061">
    <property type="entry name" value="DNA-bd_dom_put_sf"/>
</dbReference>
<organism evidence="2 3">
    <name type="scientific">Intrasporangium chromatireducens Q5-1</name>
    <dbReference type="NCBI Taxonomy" id="584657"/>
    <lineage>
        <taxon>Bacteria</taxon>
        <taxon>Bacillati</taxon>
        <taxon>Actinomycetota</taxon>
        <taxon>Actinomycetes</taxon>
        <taxon>Micrococcales</taxon>
        <taxon>Intrasporangiaceae</taxon>
        <taxon>Intrasporangium</taxon>
    </lineage>
</organism>
<dbReference type="InterPro" id="IPR041657">
    <property type="entry name" value="HTH_17"/>
</dbReference>
<evidence type="ECO:0000313" key="3">
    <source>
        <dbReference type="Proteomes" id="UP000019494"/>
    </source>
</evidence>
<comment type="caution">
    <text evidence="2">The sequence shown here is derived from an EMBL/GenBank/DDBJ whole genome shotgun (WGS) entry which is preliminary data.</text>
</comment>
<feature type="domain" description="Helix-turn-helix" evidence="1">
    <location>
        <begin position="18"/>
        <end position="66"/>
    </location>
</feature>
<reference evidence="3" key="1">
    <citation type="submission" date="2013-08" db="EMBL/GenBank/DDBJ databases">
        <title>Intrasporangium oryzae NRRL B-24470.</title>
        <authorList>
            <person name="Liu H."/>
            <person name="Wang G."/>
        </authorList>
    </citation>
    <scope>NUCLEOTIDE SEQUENCE [LARGE SCALE GENOMIC DNA]</scope>
    <source>
        <strain evidence="3">Q5-1</strain>
    </source>
</reference>
<dbReference type="SUPFAM" id="SSF46955">
    <property type="entry name" value="Putative DNA-binding domain"/>
    <property type="match status" value="1"/>
</dbReference>
<dbReference type="OrthoDB" id="4330189at2"/>
<proteinExistence type="predicted"/>
<dbReference type="RefSeq" id="WP_051518776.1">
    <property type="nucleotide sequence ID" value="NZ_AWQS01000232.1"/>
</dbReference>
<name>W9GKX4_9MICO</name>
<dbReference type="EMBL" id="AWQS01000232">
    <property type="protein sequence ID" value="EWT04504.1"/>
    <property type="molecule type" value="Genomic_DNA"/>
</dbReference>
<gene>
    <name evidence="2" type="ORF">N864_11360</name>
</gene>
<evidence type="ECO:0000313" key="2">
    <source>
        <dbReference type="EMBL" id="EWT04504.1"/>
    </source>
</evidence>
<keyword evidence="3" id="KW-1185">Reference proteome</keyword>
<dbReference type="Proteomes" id="UP000019494">
    <property type="component" value="Unassembled WGS sequence"/>
</dbReference>